<name>A0A285LPQ5_9NOCA</name>
<dbReference type="FunFam" id="3.40.50.720:FF:000301">
    <property type="entry name" value="Hydroxysteroid dehydrogenase like 2"/>
    <property type="match status" value="1"/>
</dbReference>
<evidence type="ECO:0000256" key="2">
    <source>
        <dbReference type="ARBA" id="ARBA00006484"/>
    </source>
</evidence>
<accession>A0A285LPQ5</accession>
<keyword evidence="7" id="KW-1185">Reference proteome</keyword>
<dbReference type="InterPro" id="IPR002347">
    <property type="entry name" value="SDR_fam"/>
</dbReference>
<dbReference type="InterPro" id="IPR051935">
    <property type="entry name" value="HSDL2"/>
</dbReference>
<evidence type="ECO:0000256" key="1">
    <source>
        <dbReference type="ARBA" id="ARBA00004275"/>
    </source>
</evidence>
<protein>
    <submittedName>
        <fullName evidence="6">NAD(P)-dependent dehydrogenase, short-chain alcohol dehydrogenase family</fullName>
    </submittedName>
</protein>
<dbReference type="PANTHER" id="PTHR42808:SF3">
    <property type="entry name" value="HYDROXYSTEROID DEHYDROGENASE-LIKE PROTEIN 2"/>
    <property type="match status" value="1"/>
</dbReference>
<dbReference type="PRINTS" id="PR00081">
    <property type="entry name" value="GDHRDH"/>
</dbReference>
<dbReference type="AlphaFoldDB" id="A0A285LPQ5"/>
<evidence type="ECO:0000256" key="5">
    <source>
        <dbReference type="ARBA" id="ARBA00023140"/>
    </source>
</evidence>
<evidence type="ECO:0000313" key="7">
    <source>
        <dbReference type="Proteomes" id="UP000219565"/>
    </source>
</evidence>
<dbReference type="InterPro" id="IPR036291">
    <property type="entry name" value="NAD(P)-bd_dom_sf"/>
</dbReference>
<dbReference type="OrthoDB" id="9810935at2"/>
<sequence length="277" mass="28633">MTAQTLSGRTLVMSGGSRGIGLAIALAAARRGANIVLLAKTDVPHPKLDGTVHTAAAEIEAAGGSALAVVGDVRDEDSVQTAVDQAIDRFGGIDIVVNNASAIDLQGTETLPAKKFDLMQQIQLRGTFLLTRAALPHLRKSANPHVLSLSPPLNLDPKWLGAHPPYMLAKYGMTLLTLGVAAEHRGSGIAANCLWPETLIATAAVRNLLGGEQVAATARTPEIVADAAVLILESPAATTTGNTYLDVEVLAAHGITDLSGYGPSGELGYDIFVDPPA</sequence>
<dbReference type="Pfam" id="PF00106">
    <property type="entry name" value="adh_short"/>
    <property type="match status" value="1"/>
</dbReference>
<dbReference type="Proteomes" id="UP000219565">
    <property type="component" value="Unassembled WGS sequence"/>
</dbReference>
<organism evidence="6 7">
    <name type="scientific">Nocardia amikacinitolerans</name>
    <dbReference type="NCBI Taxonomy" id="756689"/>
    <lineage>
        <taxon>Bacteria</taxon>
        <taxon>Bacillati</taxon>
        <taxon>Actinomycetota</taxon>
        <taxon>Actinomycetes</taxon>
        <taxon>Mycobacteriales</taxon>
        <taxon>Nocardiaceae</taxon>
        <taxon>Nocardia</taxon>
    </lineage>
</organism>
<dbReference type="EMBL" id="OBEG01000003">
    <property type="protein sequence ID" value="SNY86924.1"/>
    <property type="molecule type" value="Genomic_DNA"/>
</dbReference>
<dbReference type="Gene3D" id="3.40.50.720">
    <property type="entry name" value="NAD(P)-binding Rossmann-like Domain"/>
    <property type="match status" value="1"/>
</dbReference>
<keyword evidence="5" id="KW-0576">Peroxisome</keyword>
<dbReference type="RefSeq" id="WP_097246012.1">
    <property type="nucleotide sequence ID" value="NZ_OBEG01000003.1"/>
</dbReference>
<comment type="similarity">
    <text evidence="2">Belongs to the short-chain dehydrogenases/reductases (SDR) family.</text>
</comment>
<keyword evidence="3" id="KW-0521">NADP</keyword>
<dbReference type="SUPFAM" id="SSF51735">
    <property type="entry name" value="NAD(P)-binding Rossmann-fold domains"/>
    <property type="match status" value="1"/>
</dbReference>
<dbReference type="NCBIfam" id="NF006133">
    <property type="entry name" value="PRK08278.1"/>
    <property type="match status" value="1"/>
</dbReference>
<evidence type="ECO:0000256" key="3">
    <source>
        <dbReference type="ARBA" id="ARBA00022857"/>
    </source>
</evidence>
<evidence type="ECO:0000313" key="6">
    <source>
        <dbReference type="EMBL" id="SNY86924.1"/>
    </source>
</evidence>
<proteinExistence type="inferred from homology"/>
<dbReference type="STRING" id="1379680.GCA_001612615_03206"/>
<dbReference type="GO" id="GO:0016491">
    <property type="term" value="F:oxidoreductase activity"/>
    <property type="evidence" value="ECO:0007669"/>
    <property type="project" value="UniProtKB-KW"/>
</dbReference>
<gene>
    <name evidence="6" type="ORF">SAMN04244553_3859</name>
</gene>
<reference evidence="6 7" key="1">
    <citation type="submission" date="2017-09" db="EMBL/GenBank/DDBJ databases">
        <authorList>
            <person name="Ehlers B."/>
            <person name="Leendertz F.H."/>
        </authorList>
    </citation>
    <scope>NUCLEOTIDE SEQUENCE [LARGE SCALE GENOMIC DNA]</scope>
    <source>
        <strain evidence="6 7">DSM 45537</strain>
    </source>
</reference>
<comment type="subcellular location">
    <subcellularLocation>
        <location evidence="1">Peroxisome</location>
    </subcellularLocation>
</comment>
<keyword evidence="4" id="KW-0560">Oxidoreductase</keyword>
<evidence type="ECO:0000256" key="4">
    <source>
        <dbReference type="ARBA" id="ARBA00023002"/>
    </source>
</evidence>
<dbReference type="PANTHER" id="PTHR42808">
    <property type="entry name" value="HYDROXYSTEROID DEHYDROGENASE-LIKE PROTEIN 2"/>
    <property type="match status" value="1"/>
</dbReference>